<dbReference type="RefSeq" id="WP_256610181.1">
    <property type="nucleotide sequence ID" value="NZ_JANIBM010000005.1"/>
</dbReference>
<name>A0ABT1UGL2_9GAMM</name>
<reference evidence="2 3" key="1">
    <citation type="submission" date="2022-07" db="EMBL/GenBank/DDBJ databases">
        <title>Methylomonas rivi sp. nov., Methylomonas rosea sp. nov., Methylomonas aureus sp. nov. and Methylomonas subterranea sp. nov., four novel methanotrophs isolated from a freshwater creek and the deep terrestrial subsurface.</title>
        <authorList>
            <person name="Abin C."/>
            <person name="Sankaranarayanan K."/>
            <person name="Garner C."/>
            <person name="Sindelar R."/>
            <person name="Kotary K."/>
            <person name="Garner R."/>
            <person name="Barclay S."/>
            <person name="Lawson P."/>
            <person name="Krumholz L."/>
        </authorList>
    </citation>
    <scope>NUCLEOTIDE SEQUENCE [LARGE SCALE GENOMIC DNA]</scope>
    <source>
        <strain evidence="2 3">SURF-1</strain>
    </source>
</reference>
<comment type="caution">
    <text evidence="2">The sequence shown here is derived from an EMBL/GenBank/DDBJ whole genome shotgun (WGS) entry which is preliminary data.</text>
</comment>
<gene>
    <name evidence="2" type="ORF">NP603_06905</name>
</gene>
<dbReference type="Proteomes" id="UP001524569">
    <property type="component" value="Unassembled WGS sequence"/>
</dbReference>
<keyword evidence="1" id="KW-0732">Signal</keyword>
<evidence type="ECO:0000256" key="1">
    <source>
        <dbReference type="SAM" id="SignalP"/>
    </source>
</evidence>
<proteinExistence type="predicted"/>
<organism evidence="2 3">
    <name type="scientific">Methylomonas aurea</name>
    <dbReference type="NCBI Taxonomy" id="2952224"/>
    <lineage>
        <taxon>Bacteria</taxon>
        <taxon>Pseudomonadati</taxon>
        <taxon>Pseudomonadota</taxon>
        <taxon>Gammaproteobacteria</taxon>
        <taxon>Methylococcales</taxon>
        <taxon>Methylococcaceae</taxon>
        <taxon>Methylomonas</taxon>
    </lineage>
</organism>
<dbReference type="EMBL" id="JANIBM010000005">
    <property type="protein sequence ID" value="MCQ8180830.1"/>
    <property type="molecule type" value="Genomic_DNA"/>
</dbReference>
<feature type="signal peptide" evidence="1">
    <location>
        <begin position="1"/>
        <end position="20"/>
    </location>
</feature>
<accession>A0ABT1UGL2</accession>
<sequence>MKITTITLVFLVGLLNIAHADDQLTDQERSAMALLNSISDIVVAKIDAGSCYEMRGQYPIKIFTTGMVRQRRQNNMVTVKLSDRAVSVVAYPKVKIPEVGSQIITMYTRTSDYDVFDQVKNYDAVYSFNSTGSLLSMVGNLELFTNHSYLTSQAYGTEAKTSFSFSEQSSGDLNSTNIGRGSSQLTVLDYPKAKYQQRVQLTRDGSANSHTVFLRDLLSNNQSCRIKTETIGRHDNDAISEEGYLTVDMSNLDDPVVLIF</sequence>
<evidence type="ECO:0000313" key="3">
    <source>
        <dbReference type="Proteomes" id="UP001524569"/>
    </source>
</evidence>
<protein>
    <recommendedName>
        <fullName evidence="4">Outer membrane lipoprotein-sorting protein</fullName>
    </recommendedName>
</protein>
<feature type="chain" id="PRO_5047450721" description="Outer membrane lipoprotein-sorting protein" evidence="1">
    <location>
        <begin position="21"/>
        <end position="260"/>
    </location>
</feature>
<evidence type="ECO:0008006" key="4">
    <source>
        <dbReference type="Google" id="ProtNLM"/>
    </source>
</evidence>
<evidence type="ECO:0000313" key="2">
    <source>
        <dbReference type="EMBL" id="MCQ8180830.1"/>
    </source>
</evidence>
<keyword evidence="3" id="KW-1185">Reference proteome</keyword>